<dbReference type="Gene3D" id="2.30.110.10">
    <property type="entry name" value="Electron Transport, Fmn-binding Protein, Chain A"/>
    <property type="match status" value="1"/>
</dbReference>
<protein>
    <recommendedName>
        <fullName evidence="3">Nitroreductase family deazaflavin-dependent oxidoreductase</fullName>
    </recommendedName>
</protein>
<dbReference type="KEGG" id="atl:Athai_47910"/>
<evidence type="ECO:0000313" key="2">
    <source>
        <dbReference type="Proteomes" id="UP000611640"/>
    </source>
</evidence>
<dbReference type="AlphaFoldDB" id="A0A7R7DT22"/>
<dbReference type="Pfam" id="PF04075">
    <property type="entry name" value="F420H2_quin_red"/>
    <property type="match status" value="1"/>
</dbReference>
<dbReference type="InterPro" id="IPR012349">
    <property type="entry name" value="Split_barrel_FMN-bd"/>
</dbReference>
<sequence>MTGTQRQTLRRRIQPKLMNLANVPMRGLLGLPVATPLGGRLMLAYIHGRRTGKLYKQPISYVRDGEVLLTPGGGKWKLNLDPATAVRLRIRGRDRVARPDLVRDQAEVTRLLAIMSAANPALQRFVPLPKDASGRPDQQALAQALRHGFCIVRWRLEPVD</sequence>
<dbReference type="EMBL" id="AP023355">
    <property type="protein sequence ID" value="BCJ37288.1"/>
    <property type="molecule type" value="Genomic_DNA"/>
</dbReference>
<name>A0A7R7DT22_9ACTN</name>
<evidence type="ECO:0008006" key="3">
    <source>
        <dbReference type="Google" id="ProtNLM"/>
    </source>
</evidence>
<dbReference type="InterPro" id="IPR004378">
    <property type="entry name" value="F420H2_quin_Rdtase"/>
</dbReference>
<organism evidence="1 2">
    <name type="scientific">Actinocatenispora thailandica</name>
    <dbReference type="NCBI Taxonomy" id="227318"/>
    <lineage>
        <taxon>Bacteria</taxon>
        <taxon>Bacillati</taxon>
        <taxon>Actinomycetota</taxon>
        <taxon>Actinomycetes</taxon>
        <taxon>Micromonosporales</taxon>
        <taxon>Micromonosporaceae</taxon>
        <taxon>Actinocatenispora</taxon>
    </lineage>
</organism>
<keyword evidence="2" id="KW-1185">Reference proteome</keyword>
<dbReference type="Proteomes" id="UP000611640">
    <property type="component" value="Chromosome"/>
</dbReference>
<dbReference type="GO" id="GO:0016491">
    <property type="term" value="F:oxidoreductase activity"/>
    <property type="evidence" value="ECO:0007669"/>
    <property type="project" value="InterPro"/>
</dbReference>
<evidence type="ECO:0000313" key="1">
    <source>
        <dbReference type="EMBL" id="BCJ37288.1"/>
    </source>
</evidence>
<dbReference type="RefSeq" id="WP_203963524.1">
    <property type="nucleotide sequence ID" value="NZ_AP023355.1"/>
</dbReference>
<gene>
    <name evidence="1" type="ORF">Athai_47910</name>
</gene>
<accession>A0A7R7DT22</accession>
<proteinExistence type="predicted"/>
<reference evidence="1 2" key="1">
    <citation type="submission" date="2020-08" db="EMBL/GenBank/DDBJ databases">
        <title>Whole genome shotgun sequence of Actinocatenispora thailandica NBRC 105041.</title>
        <authorList>
            <person name="Komaki H."/>
            <person name="Tamura T."/>
        </authorList>
    </citation>
    <scope>NUCLEOTIDE SEQUENCE [LARGE SCALE GENOMIC DNA]</scope>
    <source>
        <strain evidence="1 2">NBRC 105041</strain>
    </source>
</reference>